<feature type="signal peptide" evidence="6">
    <location>
        <begin position="1"/>
        <end position="23"/>
    </location>
</feature>
<feature type="compositionally biased region" description="Low complexity" evidence="5">
    <location>
        <begin position="272"/>
        <end position="282"/>
    </location>
</feature>
<feature type="region of interest" description="Disordered" evidence="5">
    <location>
        <begin position="204"/>
        <end position="255"/>
    </location>
</feature>
<evidence type="ECO:0000256" key="1">
    <source>
        <dbReference type="ARBA" id="ARBA00022656"/>
    </source>
</evidence>
<evidence type="ECO:0000256" key="5">
    <source>
        <dbReference type="SAM" id="MobiDB-lite"/>
    </source>
</evidence>
<keyword evidence="8" id="KW-1185">Reference proteome</keyword>
<dbReference type="GO" id="GO:0090729">
    <property type="term" value="F:toxin activity"/>
    <property type="evidence" value="ECO:0007669"/>
    <property type="project" value="UniProtKB-KW"/>
</dbReference>
<dbReference type="Pfam" id="PF01375">
    <property type="entry name" value="Enterotoxin_a"/>
    <property type="match status" value="1"/>
</dbReference>
<sequence length="700" mass="77965">MRWVAIFATAAPLWLSWLNNATASPLQEATLLDRRNKPDNRQVPYVYRGDSRSPQEIRSAGGFKPYGDKWENDDFAYDMHRHYVAGPEGHGLDLDDPNDSLDGVYRSAYVSVAKDESVAEDYGNKTGTGWIYEIVPTENILDDMWAQSECVAMGGIIWKQIRRYRRNVPGAPWQNNPDFDHSLFENQQHASHYRVTPVNPAYRNYDESFPDALRGVDKGGSDSESGSDSDSDSDSDSNGPPSQKPKRNRLQPKAERWMDTKDDLAALIGYFPPTLTPNTTPNPDVPGPVEPQQPQSSAAAASDLTAELQHYNNLGEAGVRELLPEPEDRDLLQELFTAGVLAGCSSWINRPKPQKLKRLSSRAAPASGGKVKVDEKRCAQVYFKLRSALHKTSVKGSKSPKASATEPRCKELKNLKLFFALSDDFFSGTNDELAAVLEGPAGKVRVEIGTEANKTGFSKTYDVDMKGFGSDTIKTDGINKITLTAKGPWFTVLRNDKWKVKDLSLHASCAEPDFKATDGKYISLNTWYQHPDSSWVIPFKGHSEQAVTELKVEAKDWAMEPICAEIKELTYRFKIESGINAGANDRLSFKLGDGKPVPLGENLDAGFEKSDKIDLKDIFGKDRIDVRNLTKVEILDEKGSKWIRDEWDFEGINFVATCANGKGKMKLSKFEGVKKTVGQDHSKDVVYTGNFVPTDWKKEG</sequence>
<feature type="compositionally biased region" description="Acidic residues" evidence="5">
    <location>
        <begin position="225"/>
        <end position="235"/>
    </location>
</feature>
<evidence type="ECO:0000256" key="2">
    <source>
        <dbReference type="ARBA" id="ARBA00022729"/>
    </source>
</evidence>
<keyword evidence="1" id="KW-0800">Toxin</keyword>
<dbReference type="PRINTS" id="PR00771">
    <property type="entry name" value="ENTEROTOXINA"/>
</dbReference>
<dbReference type="EMBL" id="JASWJB010000029">
    <property type="protein sequence ID" value="KAK2609001.1"/>
    <property type="molecule type" value="Genomic_DNA"/>
</dbReference>
<evidence type="ECO:0000256" key="6">
    <source>
        <dbReference type="SAM" id="SignalP"/>
    </source>
</evidence>
<organism evidence="7 8">
    <name type="scientific">Conoideocrella luteorostrata</name>
    <dbReference type="NCBI Taxonomy" id="1105319"/>
    <lineage>
        <taxon>Eukaryota</taxon>
        <taxon>Fungi</taxon>
        <taxon>Dikarya</taxon>
        <taxon>Ascomycota</taxon>
        <taxon>Pezizomycotina</taxon>
        <taxon>Sordariomycetes</taxon>
        <taxon>Hypocreomycetidae</taxon>
        <taxon>Hypocreales</taxon>
        <taxon>Clavicipitaceae</taxon>
        <taxon>Conoideocrella</taxon>
    </lineage>
</organism>
<comment type="caution">
    <text evidence="7">The sequence shown here is derived from an EMBL/GenBank/DDBJ whole genome shotgun (WGS) entry which is preliminary data.</text>
</comment>
<feature type="chain" id="PRO_5042496393" evidence="6">
    <location>
        <begin position="24"/>
        <end position="700"/>
    </location>
</feature>
<dbReference type="Proteomes" id="UP001251528">
    <property type="component" value="Unassembled WGS sequence"/>
</dbReference>
<feature type="compositionally biased region" description="Low complexity" evidence="5">
    <location>
        <begin position="292"/>
        <end position="302"/>
    </location>
</feature>
<reference evidence="7" key="1">
    <citation type="submission" date="2023-06" db="EMBL/GenBank/DDBJ databases">
        <title>Conoideocrella luteorostrata (Hypocreales: Clavicipitaceae), a potential biocontrol fungus for elongate hemlock scale in United States Christmas tree production areas.</title>
        <authorList>
            <person name="Barrett H."/>
            <person name="Lovett B."/>
            <person name="Macias A.M."/>
            <person name="Stajich J.E."/>
            <person name="Kasson M.T."/>
        </authorList>
    </citation>
    <scope>NUCLEOTIDE SEQUENCE</scope>
    <source>
        <strain evidence="7">ARSEF 14590</strain>
    </source>
</reference>
<gene>
    <name evidence="7" type="ORF">QQS21_002481</name>
</gene>
<dbReference type="SUPFAM" id="SSF56399">
    <property type="entry name" value="ADP-ribosylation"/>
    <property type="match status" value="1"/>
</dbReference>
<evidence type="ECO:0000256" key="4">
    <source>
        <dbReference type="ARBA" id="ARBA00023157"/>
    </source>
</evidence>
<evidence type="ECO:0000313" key="8">
    <source>
        <dbReference type="Proteomes" id="UP001251528"/>
    </source>
</evidence>
<protein>
    <submittedName>
        <fullName evidence="7">Uncharacterized protein</fullName>
    </submittedName>
</protein>
<accession>A0AAJ0CV95</accession>
<dbReference type="Gene3D" id="3.90.210.10">
    <property type="entry name" value="Heat-Labile Enterotoxin, subunit A"/>
    <property type="match status" value="1"/>
</dbReference>
<dbReference type="InterPro" id="IPR001144">
    <property type="entry name" value="Enterotoxin_A"/>
</dbReference>
<dbReference type="AlphaFoldDB" id="A0AAJ0CV95"/>
<evidence type="ECO:0000313" key="7">
    <source>
        <dbReference type="EMBL" id="KAK2609001.1"/>
    </source>
</evidence>
<feature type="region of interest" description="Disordered" evidence="5">
    <location>
        <begin position="270"/>
        <end position="302"/>
    </location>
</feature>
<proteinExistence type="predicted"/>
<keyword evidence="3" id="KW-0843">Virulence</keyword>
<keyword evidence="4" id="KW-1015">Disulfide bond</keyword>
<evidence type="ECO:0000256" key="3">
    <source>
        <dbReference type="ARBA" id="ARBA00023026"/>
    </source>
</evidence>
<name>A0AAJ0CV95_9HYPO</name>
<keyword evidence="2 6" id="KW-0732">Signal</keyword>